<gene>
    <name evidence="2" type="ORF">PFICI_06269</name>
</gene>
<dbReference type="InterPro" id="IPR028116">
    <property type="entry name" value="Cis-CaaD-like"/>
</dbReference>
<organism evidence="2 3">
    <name type="scientific">Pestalotiopsis fici (strain W106-1 / CGMCC3.15140)</name>
    <dbReference type="NCBI Taxonomy" id="1229662"/>
    <lineage>
        <taxon>Eukaryota</taxon>
        <taxon>Fungi</taxon>
        <taxon>Dikarya</taxon>
        <taxon>Ascomycota</taxon>
        <taxon>Pezizomycotina</taxon>
        <taxon>Sordariomycetes</taxon>
        <taxon>Xylariomycetidae</taxon>
        <taxon>Amphisphaeriales</taxon>
        <taxon>Sporocadaceae</taxon>
        <taxon>Pestalotiopsis</taxon>
    </lineage>
</organism>
<sequence length="145" mass="16854">MPLWLIYHTDDTFVDNESKAALSRDITKFYTNLSLPAFYVVVNFIKLNGNDMWVGGEPRSGKPFVRITIDHIAIHVPDDDAIYHRTTARFDELLKPHVADKGYSWEFHVDETERRLWKVNGFIPPAYKSAGEQLWVKENKAVPYE</sequence>
<dbReference type="HOGENOM" id="CLU_113367_0_0_1"/>
<proteinExistence type="predicted"/>
<protein>
    <recommendedName>
        <fullName evidence="1">Tautomerase cis-CaaD-like domain-containing protein</fullName>
    </recommendedName>
</protein>
<dbReference type="Pfam" id="PF14832">
    <property type="entry name" value="Tautomerase_3"/>
    <property type="match status" value="1"/>
</dbReference>
<dbReference type="InParanoid" id="W3X7B5"/>
<feature type="domain" description="Tautomerase cis-CaaD-like" evidence="1">
    <location>
        <begin position="1"/>
        <end position="140"/>
    </location>
</feature>
<dbReference type="GeneID" id="19271282"/>
<dbReference type="Proteomes" id="UP000030651">
    <property type="component" value="Unassembled WGS sequence"/>
</dbReference>
<evidence type="ECO:0000259" key="1">
    <source>
        <dbReference type="Pfam" id="PF14832"/>
    </source>
</evidence>
<dbReference type="OMA" id="MPLWLIY"/>
<name>W3X7B5_PESFW</name>
<dbReference type="EMBL" id="KI912112">
    <property type="protein sequence ID" value="ETS81267.1"/>
    <property type="molecule type" value="Genomic_DNA"/>
</dbReference>
<dbReference type="AlphaFoldDB" id="W3X7B5"/>
<dbReference type="OrthoDB" id="2129288at2759"/>
<reference evidence="3" key="1">
    <citation type="journal article" date="2015" name="BMC Genomics">
        <title>Genomic and transcriptomic analysis of the endophytic fungus Pestalotiopsis fici reveals its lifestyle and high potential for synthesis of natural products.</title>
        <authorList>
            <person name="Wang X."/>
            <person name="Zhang X."/>
            <person name="Liu L."/>
            <person name="Xiang M."/>
            <person name="Wang W."/>
            <person name="Sun X."/>
            <person name="Che Y."/>
            <person name="Guo L."/>
            <person name="Liu G."/>
            <person name="Guo L."/>
            <person name="Wang C."/>
            <person name="Yin W.B."/>
            <person name="Stadler M."/>
            <person name="Zhang X."/>
            <person name="Liu X."/>
        </authorList>
    </citation>
    <scope>NUCLEOTIDE SEQUENCE [LARGE SCALE GENOMIC DNA]</scope>
    <source>
        <strain evidence="3">W106-1 / CGMCC3.15140</strain>
    </source>
</reference>
<accession>W3X7B5</accession>
<dbReference type="eggNOG" id="ENOG502SN9D">
    <property type="taxonomic scope" value="Eukaryota"/>
</dbReference>
<dbReference type="KEGG" id="pfy:PFICI_06269"/>
<evidence type="ECO:0000313" key="3">
    <source>
        <dbReference type="Proteomes" id="UP000030651"/>
    </source>
</evidence>
<dbReference type="InterPro" id="IPR014347">
    <property type="entry name" value="Tautomerase/MIF_sf"/>
</dbReference>
<dbReference type="Gene3D" id="3.30.429.10">
    <property type="entry name" value="Macrophage Migration Inhibitory Factor"/>
    <property type="match status" value="1"/>
</dbReference>
<keyword evidence="3" id="KW-1185">Reference proteome</keyword>
<evidence type="ECO:0000313" key="2">
    <source>
        <dbReference type="EMBL" id="ETS81267.1"/>
    </source>
</evidence>
<dbReference type="RefSeq" id="XP_007833041.1">
    <property type="nucleotide sequence ID" value="XM_007834850.1"/>
</dbReference>